<organism evidence="1 2">
    <name type="scientific">Phytophthora cactorum</name>
    <dbReference type="NCBI Taxonomy" id="29920"/>
    <lineage>
        <taxon>Eukaryota</taxon>
        <taxon>Sar</taxon>
        <taxon>Stramenopiles</taxon>
        <taxon>Oomycota</taxon>
        <taxon>Peronosporomycetes</taxon>
        <taxon>Peronosporales</taxon>
        <taxon>Peronosporaceae</taxon>
        <taxon>Phytophthora</taxon>
    </lineage>
</organism>
<dbReference type="EMBL" id="RCMK01000794">
    <property type="protein sequence ID" value="KAG2912172.1"/>
    <property type="molecule type" value="Genomic_DNA"/>
</dbReference>
<comment type="caution">
    <text evidence="1">The sequence shown here is derived from an EMBL/GenBank/DDBJ whole genome shotgun (WGS) entry which is preliminary data.</text>
</comment>
<proteinExistence type="predicted"/>
<accession>A0A8T1C0P6</accession>
<protein>
    <submittedName>
        <fullName evidence="1">Uncharacterized protein</fullName>
    </submittedName>
</protein>
<evidence type="ECO:0000313" key="2">
    <source>
        <dbReference type="Proteomes" id="UP000736787"/>
    </source>
</evidence>
<gene>
    <name evidence="1" type="ORF">PC117_g18963</name>
</gene>
<dbReference type="Proteomes" id="UP000736787">
    <property type="component" value="Unassembled WGS sequence"/>
</dbReference>
<evidence type="ECO:0000313" key="1">
    <source>
        <dbReference type="EMBL" id="KAG2912172.1"/>
    </source>
</evidence>
<name>A0A8T1C0P6_9STRA</name>
<reference evidence="1" key="1">
    <citation type="submission" date="2018-10" db="EMBL/GenBank/DDBJ databases">
        <title>Effector identification in a new, highly contiguous assembly of the strawberry crown rot pathogen Phytophthora cactorum.</title>
        <authorList>
            <person name="Armitage A.D."/>
            <person name="Nellist C.F."/>
            <person name="Bates H."/>
            <person name="Vickerstaff R.J."/>
            <person name="Harrison R.J."/>
        </authorList>
    </citation>
    <scope>NUCLEOTIDE SEQUENCE</scope>
    <source>
        <strain evidence="1">4040</strain>
    </source>
</reference>
<dbReference type="AlphaFoldDB" id="A0A8T1C0P6"/>
<sequence>MVAVPLIQGATLAIASLHAATTTGALRSRSDIVNGTQPRFIYIGSSSLLGSIGIESSSHASSVMSTSLNPLVAAPVSGCIELASRAHTPCLPGPERAASCGRDHVALTRGVRGRRVLGGGHLPICTALLRWGDDPRANSPDTSVALIVAADIGLDVSCAMTMRDFGGKCALPGKMINDSKAQE</sequence>